<name>A0A9X2AJB7_9BACT</name>
<evidence type="ECO:0000256" key="1">
    <source>
        <dbReference type="SAM" id="MobiDB-lite"/>
    </source>
</evidence>
<evidence type="ECO:0000313" key="3">
    <source>
        <dbReference type="Proteomes" id="UP001139193"/>
    </source>
</evidence>
<sequence length="79" mass="8330">MIFRANSLQPVAGATGVVSRVQLPAAGRVSSSLFEAMPRRTLPTAGATGGHSTPRGHLGRQQAQHRAQCRANCMSKANF</sequence>
<organism evidence="2 3">
    <name type="scientific">Hymenobacter cyanobacteriorum</name>
    <dbReference type="NCBI Taxonomy" id="2926463"/>
    <lineage>
        <taxon>Bacteria</taxon>
        <taxon>Pseudomonadati</taxon>
        <taxon>Bacteroidota</taxon>
        <taxon>Cytophagia</taxon>
        <taxon>Cytophagales</taxon>
        <taxon>Hymenobacteraceae</taxon>
        <taxon>Hymenobacter</taxon>
    </lineage>
</organism>
<evidence type="ECO:0000313" key="2">
    <source>
        <dbReference type="EMBL" id="MCI1189610.1"/>
    </source>
</evidence>
<feature type="region of interest" description="Disordered" evidence="1">
    <location>
        <begin position="40"/>
        <end position="63"/>
    </location>
</feature>
<gene>
    <name evidence="2" type="ORF">MON38_19475</name>
</gene>
<protein>
    <submittedName>
        <fullName evidence="2">Uncharacterized protein</fullName>
    </submittedName>
</protein>
<dbReference type="AlphaFoldDB" id="A0A9X2AJB7"/>
<keyword evidence="3" id="KW-1185">Reference proteome</keyword>
<accession>A0A9X2AJB7</accession>
<proteinExistence type="predicted"/>
<dbReference type="Proteomes" id="UP001139193">
    <property type="component" value="Unassembled WGS sequence"/>
</dbReference>
<dbReference type="RefSeq" id="WP_241937832.1">
    <property type="nucleotide sequence ID" value="NZ_JALBGC010000005.1"/>
</dbReference>
<dbReference type="EMBL" id="JALBGC010000005">
    <property type="protein sequence ID" value="MCI1189610.1"/>
    <property type="molecule type" value="Genomic_DNA"/>
</dbReference>
<comment type="caution">
    <text evidence="2">The sequence shown here is derived from an EMBL/GenBank/DDBJ whole genome shotgun (WGS) entry which is preliminary data.</text>
</comment>
<reference evidence="2" key="1">
    <citation type="submission" date="2022-03" db="EMBL/GenBank/DDBJ databases">
        <title>Bacterial whole genome sequence for Hymenobacter sp. DH14.</title>
        <authorList>
            <person name="Le V."/>
        </authorList>
    </citation>
    <scope>NUCLEOTIDE SEQUENCE</scope>
    <source>
        <strain evidence="2">DH14</strain>
    </source>
</reference>